<gene>
    <name evidence="1" type="ORF">METHB2_180054</name>
</gene>
<comment type="caution">
    <text evidence="1">The sequence shown here is derived from an EMBL/GenBank/DDBJ whole genome shotgun (WGS) entry which is preliminary data.</text>
</comment>
<sequence length="125" mass="14405">MVLSEQIKSNRNLGVSICRRLNEEIDKLGFAIAEIKHYPNYDHASFELIKDPYTGAHNLTCYWYDEFKKQRIGRLQFNSDGTFYAEYDVIKTHPGKSKWFVEGVIAWGKAENIKAEAKLLSMPTG</sequence>
<dbReference type="Proteomes" id="UP000494216">
    <property type="component" value="Unassembled WGS sequence"/>
</dbReference>
<evidence type="ECO:0000313" key="1">
    <source>
        <dbReference type="EMBL" id="CAA9890103.1"/>
    </source>
</evidence>
<dbReference type="EMBL" id="CADCXN010000045">
    <property type="protein sequence ID" value="CAA9890103.1"/>
    <property type="molecule type" value="Genomic_DNA"/>
</dbReference>
<dbReference type="RefSeq" id="WP_174625067.1">
    <property type="nucleotide sequence ID" value="NZ_CADCXN010000045.1"/>
</dbReference>
<organism evidence="1 2">
    <name type="scientific">Candidatus Methylobacter favarea</name>
    <dbReference type="NCBI Taxonomy" id="2707345"/>
    <lineage>
        <taxon>Bacteria</taxon>
        <taxon>Pseudomonadati</taxon>
        <taxon>Pseudomonadota</taxon>
        <taxon>Gammaproteobacteria</taxon>
        <taxon>Methylococcales</taxon>
        <taxon>Methylococcaceae</taxon>
        <taxon>Methylobacter</taxon>
    </lineage>
</organism>
<name>A0A8S0XHW9_9GAMM</name>
<proteinExistence type="predicted"/>
<keyword evidence="2" id="KW-1185">Reference proteome</keyword>
<protein>
    <submittedName>
        <fullName evidence="1">Uncharacterized protein</fullName>
    </submittedName>
</protein>
<accession>A0A8S0XHW9</accession>
<reference evidence="1 2" key="1">
    <citation type="submission" date="2020-02" db="EMBL/GenBank/DDBJ databases">
        <authorList>
            <person name="Hogendoorn C."/>
        </authorList>
    </citation>
    <scope>NUCLEOTIDE SEQUENCE [LARGE SCALE GENOMIC DNA]</scope>
    <source>
        <strain evidence="1">METHB21</strain>
    </source>
</reference>
<evidence type="ECO:0000313" key="2">
    <source>
        <dbReference type="Proteomes" id="UP000494216"/>
    </source>
</evidence>
<dbReference type="AlphaFoldDB" id="A0A8S0XHW9"/>